<dbReference type="PANTHER" id="PTHR10796:SF92">
    <property type="entry name" value="PATCHED-RELATED, ISOFORM A"/>
    <property type="match status" value="1"/>
</dbReference>
<sequence>MVVESRDDEDELLQGRTEARAVAALGIETSDSAFLASTEEAENEPWDRGEMLPQERQAEGTSMVSSNSSDRCIDEDRDCHEDTASASQEDISVDTQSEIAFQQWNTFSFQAEDDDGDAQEEPAIISANSSSLTALGIETSASMFLASTAIDQSLSTGKVACEEEEQQQSAFSVDDNSIQPLPESTLEAYDDASTQAVETPNIVNADSFKSQTYAGVFPWWTRCTNAVHRAIIIFVLSLAQYAARRPWKVVIGVSIFSVLVMAIGLVTNFVVVYDPEEFLIPFGTPIEEQYNWISKTFSDTDNVHIGMLIHNNGGNVITVDTTRKVLEVMDAVFTTQGYNEVCLQGDYVSIYGQTTCWSYSVARFWDFDSSNYDATIHSDEDVMDVISKATFPYGGTPVAHDILLGNYERDPDTKVITYAQSYAITVELPYKPGVEDLEYDLIQTLNALREQWSRLPEDPVQLEFLAQLSLEMEVERAVREDLPLFPFVFLIMSNLVSLVFFKRDKVKSRWLLGYGAVVTIVFSILTGFGIMFIAGVPVSSMLLVLPFIIFGIAIDDTFIITGAYFRTENITSDVYERITITMREVGLSISLTTITTICAFVLSSLSTIRAVRWLGWYATITIFIDFLYQITFYVALLVLDEKRIQANRRDVCFWRAVPREDNCNSSYDLPTPEATESIIKLDSDDGSDESDNVTSSLQFLEAIDSKRFQRHFQRHFQRQGIQKTNEDDSDDGSDDCDNDASSLQFLEAIDSKRFQRHFQRQVILKTIEDDPKVGTCKMIEESQPFEPDDTCNPSPGANGDNILLLPRRWFQLAVSVSFLGYFFLCCHSTSLLRQEFKTQDFVPDDSYVAAFVDSFAAYFTVDYVTGVYFRGVNQSDPRVQDQMRAYIGDLGELSHVGGNPPFCWVTDFPAFQNLYRTKLENMTFTEQVDFALSIPALNEVYGPDIIIDNSTGEVLASRCWLYIRQIDMNDVENQLEFYKTQNTGSLAQPINVNRKGISFFSFDYIYFVWEFYAAIERELINSIISGTIAVGVISVLLIPHWSAPMFVVPLIIMLYVDVMGTIQLMGLSIESMTFVSIIVSVGLLVDFLMHILLRYYESPAATRLEKVQQTLTTMGASILVGGLSTLLGVLPLSLGSSMVVRTVFLCFFAIVLIGLSHGLVFLPVVLSLVGPVNRGVSTRSRSIEKYCQLVDRIDEKTNPALVAVC</sequence>
<dbReference type="Pfam" id="PF12349">
    <property type="entry name" value="Sterol-sensing"/>
    <property type="match status" value="1"/>
</dbReference>
<name>A0A9N8DGF7_9STRA</name>
<gene>
    <name evidence="5" type="ORF">SEMRO_78_G042560.1</name>
</gene>
<feature type="transmembrane region" description="Helical" evidence="3">
    <location>
        <begin position="1019"/>
        <end position="1040"/>
    </location>
</feature>
<feature type="transmembrane region" description="Helical" evidence="3">
    <location>
        <begin position="250"/>
        <end position="273"/>
    </location>
</feature>
<feature type="domain" description="SSD" evidence="4">
    <location>
        <begin position="481"/>
        <end position="639"/>
    </location>
</feature>
<feature type="transmembrane region" description="Helical" evidence="3">
    <location>
        <begin position="614"/>
        <end position="639"/>
    </location>
</feature>
<dbReference type="Proteomes" id="UP001153069">
    <property type="component" value="Unassembled WGS sequence"/>
</dbReference>
<evidence type="ECO:0000313" key="5">
    <source>
        <dbReference type="EMBL" id="CAB9500221.1"/>
    </source>
</evidence>
<dbReference type="InterPro" id="IPR053958">
    <property type="entry name" value="HMGCR/SNAP/NPC1-like_SSD"/>
</dbReference>
<evidence type="ECO:0000313" key="6">
    <source>
        <dbReference type="Proteomes" id="UP001153069"/>
    </source>
</evidence>
<protein>
    <submittedName>
        <fullName evidence="5">Pick C1-like protein 1</fullName>
    </submittedName>
</protein>
<feature type="transmembrane region" description="Helical" evidence="3">
    <location>
        <begin position="809"/>
        <end position="832"/>
    </location>
</feature>
<feature type="compositionally biased region" description="Acidic residues" evidence="2">
    <location>
        <begin position="727"/>
        <end position="737"/>
    </location>
</feature>
<feature type="transmembrane region" description="Helical" evidence="3">
    <location>
        <begin position="1113"/>
        <end position="1132"/>
    </location>
</feature>
<feature type="transmembrane region" description="Helical" evidence="3">
    <location>
        <begin position="1074"/>
        <end position="1093"/>
    </location>
</feature>
<feature type="transmembrane region" description="Helical" evidence="3">
    <location>
        <begin position="482"/>
        <end position="501"/>
    </location>
</feature>
<feature type="region of interest" description="Disordered" evidence="2">
    <location>
        <begin position="30"/>
        <end position="90"/>
    </location>
</feature>
<dbReference type="InterPro" id="IPR000731">
    <property type="entry name" value="SSD"/>
</dbReference>
<evidence type="ECO:0000256" key="1">
    <source>
        <dbReference type="ARBA" id="ARBA00005585"/>
    </source>
</evidence>
<comment type="similarity">
    <text evidence="1">Belongs to the patched family.</text>
</comment>
<feature type="transmembrane region" description="Helical" evidence="3">
    <location>
        <begin position="513"/>
        <end position="536"/>
    </location>
</feature>
<dbReference type="PROSITE" id="PS50156">
    <property type="entry name" value="SSD"/>
    <property type="match status" value="1"/>
</dbReference>
<comment type="caution">
    <text evidence="5">The sequence shown here is derived from an EMBL/GenBank/DDBJ whole genome shotgun (WGS) entry which is preliminary data.</text>
</comment>
<keyword evidence="3" id="KW-0812">Transmembrane</keyword>
<feature type="transmembrane region" description="Helical" evidence="3">
    <location>
        <begin position="585"/>
        <end position="608"/>
    </location>
</feature>
<reference evidence="5" key="1">
    <citation type="submission" date="2020-06" db="EMBL/GenBank/DDBJ databases">
        <authorList>
            <consortium name="Plant Systems Biology data submission"/>
        </authorList>
    </citation>
    <scope>NUCLEOTIDE SEQUENCE</scope>
    <source>
        <strain evidence="5">D6</strain>
    </source>
</reference>
<feature type="transmembrane region" description="Helical" evidence="3">
    <location>
        <begin position="542"/>
        <end position="565"/>
    </location>
</feature>
<evidence type="ECO:0000256" key="3">
    <source>
        <dbReference type="SAM" id="Phobius"/>
    </source>
</evidence>
<keyword evidence="3" id="KW-1133">Transmembrane helix</keyword>
<dbReference type="SUPFAM" id="SSF82866">
    <property type="entry name" value="Multidrug efflux transporter AcrB transmembrane domain"/>
    <property type="match status" value="2"/>
</dbReference>
<dbReference type="PANTHER" id="PTHR10796">
    <property type="entry name" value="PATCHED-RELATED"/>
    <property type="match status" value="1"/>
</dbReference>
<keyword evidence="6" id="KW-1185">Reference proteome</keyword>
<organism evidence="5 6">
    <name type="scientific">Seminavis robusta</name>
    <dbReference type="NCBI Taxonomy" id="568900"/>
    <lineage>
        <taxon>Eukaryota</taxon>
        <taxon>Sar</taxon>
        <taxon>Stramenopiles</taxon>
        <taxon>Ochrophyta</taxon>
        <taxon>Bacillariophyta</taxon>
        <taxon>Bacillariophyceae</taxon>
        <taxon>Bacillariophycidae</taxon>
        <taxon>Naviculales</taxon>
        <taxon>Naviculaceae</taxon>
        <taxon>Seminavis</taxon>
    </lineage>
</organism>
<dbReference type="OrthoDB" id="190529at2759"/>
<evidence type="ECO:0000256" key="2">
    <source>
        <dbReference type="SAM" id="MobiDB-lite"/>
    </source>
</evidence>
<feature type="region of interest" description="Disordered" evidence="2">
    <location>
        <begin position="715"/>
        <end position="737"/>
    </location>
</feature>
<dbReference type="InterPro" id="IPR051697">
    <property type="entry name" value="Patched_domain-protein"/>
</dbReference>
<keyword evidence="3" id="KW-0472">Membrane</keyword>
<feature type="compositionally biased region" description="Basic and acidic residues" evidence="2">
    <location>
        <begin position="71"/>
        <end position="83"/>
    </location>
</feature>
<proteinExistence type="inferred from homology"/>
<dbReference type="Gene3D" id="1.20.1640.10">
    <property type="entry name" value="Multidrug efflux transporter AcrB transmembrane domain"/>
    <property type="match status" value="2"/>
</dbReference>
<feature type="compositionally biased region" description="Polar residues" evidence="2">
    <location>
        <begin position="59"/>
        <end position="70"/>
    </location>
</feature>
<accession>A0A9N8DGF7</accession>
<evidence type="ECO:0000259" key="4">
    <source>
        <dbReference type="PROSITE" id="PS50156"/>
    </source>
</evidence>
<feature type="transmembrane region" description="Helical" evidence="3">
    <location>
        <begin position="847"/>
        <end position="869"/>
    </location>
</feature>
<feature type="transmembrane region" description="Helical" evidence="3">
    <location>
        <begin position="1046"/>
        <end position="1067"/>
    </location>
</feature>
<feature type="transmembrane region" description="Helical" evidence="3">
    <location>
        <begin position="1144"/>
        <end position="1169"/>
    </location>
</feature>
<dbReference type="AlphaFoldDB" id="A0A9N8DGF7"/>
<dbReference type="EMBL" id="CAICTM010000077">
    <property type="protein sequence ID" value="CAB9500221.1"/>
    <property type="molecule type" value="Genomic_DNA"/>
</dbReference>
<dbReference type="GO" id="GO:0016020">
    <property type="term" value="C:membrane"/>
    <property type="evidence" value="ECO:0007669"/>
    <property type="project" value="TreeGrafter"/>
</dbReference>